<dbReference type="Pfam" id="PF02321">
    <property type="entry name" value="OEP"/>
    <property type="match status" value="2"/>
</dbReference>
<dbReference type="InterPro" id="IPR003423">
    <property type="entry name" value="OMP_efflux"/>
</dbReference>
<accession>S7T771</accession>
<dbReference type="Gene3D" id="1.20.1600.10">
    <property type="entry name" value="Outer membrane efflux proteins (OEP)"/>
    <property type="match status" value="1"/>
</dbReference>
<evidence type="ECO:0000256" key="2">
    <source>
        <dbReference type="SAM" id="SignalP"/>
    </source>
</evidence>
<dbReference type="SUPFAM" id="SSF56954">
    <property type="entry name" value="Outer membrane efflux proteins (OEP)"/>
    <property type="match status" value="1"/>
</dbReference>
<feature type="chain" id="PRO_5004544442" evidence="2">
    <location>
        <begin position="34"/>
        <end position="457"/>
    </location>
</feature>
<comment type="caution">
    <text evidence="3">The sequence shown here is derived from an EMBL/GenBank/DDBJ whole genome shotgun (WGS) entry which is preliminary data.</text>
</comment>
<dbReference type="EMBL" id="ATHI01000027">
    <property type="protein sequence ID" value="EPR32426.1"/>
    <property type="molecule type" value="Genomic_DNA"/>
</dbReference>
<proteinExistence type="inferred from homology"/>
<dbReference type="PANTHER" id="PTHR30203">
    <property type="entry name" value="OUTER MEMBRANE CATION EFFLUX PROTEIN"/>
    <property type="match status" value="1"/>
</dbReference>
<dbReference type="InterPro" id="IPR010131">
    <property type="entry name" value="MdtP/NodT-like"/>
</dbReference>
<keyword evidence="4" id="KW-1185">Reference proteome</keyword>
<dbReference type="OrthoDB" id="9769048at2"/>
<reference evidence="3 4" key="1">
    <citation type="journal article" date="2013" name="Genome Announc.">
        <title>Draft genome sequences for three mercury-methylating, sulfate-reducing bacteria.</title>
        <authorList>
            <person name="Brown S.D."/>
            <person name="Hurt R.A.Jr."/>
            <person name="Gilmour C.C."/>
            <person name="Elias D.A."/>
        </authorList>
    </citation>
    <scope>NUCLEOTIDE SEQUENCE [LARGE SCALE GENOMIC DNA]</scope>
    <source>
        <strain evidence="3 4">DSM 16529</strain>
    </source>
</reference>
<comment type="similarity">
    <text evidence="1">Belongs to the outer membrane factor (OMF) (TC 1.B.17) family.</text>
</comment>
<dbReference type="PANTHER" id="PTHR30203:SF24">
    <property type="entry name" value="BLR4935 PROTEIN"/>
    <property type="match status" value="1"/>
</dbReference>
<dbReference type="Proteomes" id="UP000014975">
    <property type="component" value="Unassembled WGS sequence"/>
</dbReference>
<evidence type="ECO:0000313" key="4">
    <source>
        <dbReference type="Proteomes" id="UP000014975"/>
    </source>
</evidence>
<dbReference type="eggNOG" id="COG1538">
    <property type="taxonomic scope" value="Bacteria"/>
</dbReference>
<gene>
    <name evidence="3" type="ORF">dsat_0778</name>
</gene>
<dbReference type="AlphaFoldDB" id="S7T771"/>
<protein>
    <submittedName>
        <fullName evidence="3">Outer membrane efflux protein</fullName>
    </submittedName>
</protein>
<dbReference type="PATRIC" id="fig|1121439.3.peg.2140"/>
<name>S7T771_9BACT</name>
<dbReference type="STRING" id="1121439.dsat_0778"/>
<feature type="signal peptide" evidence="2">
    <location>
        <begin position="1"/>
        <end position="33"/>
    </location>
</feature>
<keyword evidence="2" id="KW-0732">Signal</keyword>
<dbReference type="RefSeq" id="WP_020887475.1">
    <property type="nucleotide sequence ID" value="NZ_ATHI01000027.1"/>
</dbReference>
<organism evidence="3 4">
    <name type="scientific">Alkalidesulfovibrio alkalitolerans DSM 16529</name>
    <dbReference type="NCBI Taxonomy" id="1121439"/>
    <lineage>
        <taxon>Bacteria</taxon>
        <taxon>Pseudomonadati</taxon>
        <taxon>Thermodesulfobacteriota</taxon>
        <taxon>Desulfovibrionia</taxon>
        <taxon>Desulfovibrionales</taxon>
        <taxon>Desulfovibrionaceae</taxon>
        <taxon>Alkalidesulfovibrio</taxon>
    </lineage>
</organism>
<evidence type="ECO:0000256" key="1">
    <source>
        <dbReference type="ARBA" id="ARBA00007613"/>
    </source>
</evidence>
<dbReference type="GO" id="GO:0015562">
    <property type="term" value="F:efflux transmembrane transporter activity"/>
    <property type="evidence" value="ECO:0007669"/>
    <property type="project" value="InterPro"/>
</dbReference>
<evidence type="ECO:0000313" key="3">
    <source>
        <dbReference type="EMBL" id="EPR32426.1"/>
    </source>
</evidence>
<sequence length="457" mass="50295">MTRCATMRPSGRVMLAALALSAALLVLAGAARAEQAETIADASLAPLNAYVEEALANSPNLKASEAAWKAAAQRAPQVSAPPDPRFTYGYYIQPAETRTGPQRMRYAISQTIPWFGRLSNMEKQAVLEADAALARLESQRLLTAAQVRDAYYEYAYVAQAVRLTRENVLLLGYLERVAEDRYRAGLSPYAELVRLQLESGRLEDTLRSLKDLERPVRARLNTAMNRAPDSPLPEPETIPVMVLEHDEAELLAGLAECNPELRALSSLTEAAQTGMDQAKLGYFPDITLGLEMIQQDRARAGDPVNNGKYPTVATVGINLPIWFGARNAAVEEADHKRQSSREQWFATHNRLQAAMELALYRYRDAGRKIDLYQESLLPKAEQGLGATLTAYTAGQGSALDLVDAQRTLLEFQLSALRALADQGQRMAEMETLLGREIPCRVHGVRLEMNGAAQTPTQ</sequence>